<reference evidence="2" key="2">
    <citation type="submission" date="2015-03" db="UniProtKB">
        <authorList>
            <consortium name="EnsemblPlants"/>
        </authorList>
    </citation>
    <scope>IDENTIFICATION</scope>
</reference>
<accession>A0A0D3C172</accession>
<feature type="coiled-coil region" evidence="1">
    <location>
        <begin position="239"/>
        <end position="300"/>
    </location>
</feature>
<dbReference type="Gramene" id="Bo4g149630.1">
    <property type="protein sequence ID" value="Bo4g149630.1"/>
    <property type="gene ID" value="Bo4g149630"/>
</dbReference>
<evidence type="ECO:0000256" key="1">
    <source>
        <dbReference type="SAM" id="Coils"/>
    </source>
</evidence>
<evidence type="ECO:0000313" key="3">
    <source>
        <dbReference type="Proteomes" id="UP000032141"/>
    </source>
</evidence>
<evidence type="ECO:0000313" key="2">
    <source>
        <dbReference type="EnsemblPlants" id="Bo4g149630.1"/>
    </source>
</evidence>
<dbReference type="AlphaFoldDB" id="A0A0D3C172"/>
<protein>
    <submittedName>
        <fullName evidence="2">Uncharacterized protein</fullName>
    </submittedName>
</protein>
<proteinExistence type="predicted"/>
<keyword evidence="1" id="KW-0175">Coiled coil</keyword>
<sequence length="368" mass="42337">MEWIAINQDRRRRLWEPKFRTVDFRLNKETRKTLISQRSRISANTTRQANQNTIMTTKKCKNHKKRAKRSLIPNLRMSVYNKRGILVLSYEHGLSLTVDHFEALIRLQIIRDTDTYRLVPRNFMSVKQGVNPSLKTKVPTLVPTPLPLLCRGQILRRGKILISATWSFRWTISSEVPIPDFVDFFAGLPSGFDAPQAMSKSGRPKVVAEGSRIINGGLNLLGSAIEASHREAMIYRFKAEKAEKDLARMRDEMLARDAQLARDHAMAVRRAERKGKREIVEVMKTRASRFQDEYENLKGAFNSLGDFRESRGSVGSLWNTQEDDYARFRPCVGRLEIKRVIMLRLLKTADVFVGANRRTECKICSGRV</sequence>
<dbReference type="EnsemblPlants" id="Bo4g149630.1">
    <property type="protein sequence ID" value="Bo4g149630.1"/>
    <property type="gene ID" value="Bo4g149630"/>
</dbReference>
<keyword evidence="3" id="KW-1185">Reference proteome</keyword>
<reference evidence="2 3" key="1">
    <citation type="journal article" date="2014" name="Genome Biol.">
        <title>Transcriptome and methylome profiling reveals relics of genome dominance in the mesopolyploid Brassica oleracea.</title>
        <authorList>
            <person name="Parkin I.A."/>
            <person name="Koh C."/>
            <person name="Tang H."/>
            <person name="Robinson S.J."/>
            <person name="Kagale S."/>
            <person name="Clarke W.E."/>
            <person name="Town C.D."/>
            <person name="Nixon J."/>
            <person name="Krishnakumar V."/>
            <person name="Bidwell S.L."/>
            <person name="Denoeud F."/>
            <person name="Belcram H."/>
            <person name="Links M.G."/>
            <person name="Just J."/>
            <person name="Clarke C."/>
            <person name="Bender T."/>
            <person name="Huebert T."/>
            <person name="Mason A.S."/>
            <person name="Pires J.C."/>
            <person name="Barker G."/>
            <person name="Moore J."/>
            <person name="Walley P.G."/>
            <person name="Manoli S."/>
            <person name="Batley J."/>
            <person name="Edwards D."/>
            <person name="Nelson M.N."/>
            <person name="Wang X."/>
            <person name="Paterson A.H."/>
            <person name="King G."/>
            <person name="Bancroft I."/>
            <person name="Chalhoub B."/>
            <person name="Sharpe A.G."/>
        </authorList>
    </citation>
    <scope>NUCLEOTIDE SEQUENCE</scope>
    <source>
        <strain evidence="2 3">cv. TO1000</strain>
    </source>
</reference>
<name>A0A0D3C172_BRAOL</name>
<dbReference type="HOGENOM" id="CLU_753063_0_0_1"/>
<organism evidence="2 3">
    <name type="scientific">Brassica oleracea var. oleracea</name>
    <dbReference type="NCBI Taxonomy" id="109376"/>
    <lineage>
        <taxon>Eukaryota</taxon>
        <taxon>Viridiplantae</taxon>
        <taxon>Streptophyta</taxon>
        <taxon>Embryophyta</taxon>
        <taxon>Tracheophyta</taxon>
        <taxon>Spermatophyta</taxon>
        <taxon>Magnoliopsida</taxon>
        <taxon>eudicotyledons</taxon>
        <taxon>Gunneridae</taxon>
        <taxon>Pentapetalae</taxon>
        <taxon>rosids</taxon>
        <taxon>malvids</taxon>
        <taxon>Brassicales</taxon>
        <taxon>Brassicaceae</taxon>
        <taxon>Brassiceae</taxon>
        <taxon>Brassica</taxon>
    </lineage>
</organism>
<dbReference type="Proteomes" id="UP000032141">
    <property type="component" value="Chromosome C4"/>
</dbReference>